<name>A0A0D9QL66_PLAFR</name>
<organism evidence="2 3">
    <name type="scientific">Plasmodium fragile</name>
    <dbReference type="NCBI Taxonomy" id="5857"/>
    <lineage>
        <taxon>Eukaryota</taxon>
        <taxon>Sar</taxon>
        <taxon>Alveolata</taxon>
        <taxon>Apicomplexa</taxon>
        <taxon>Aconoidasida</taxon>
        <taxon>Haemosporida</taxon>
        <taxon>Plasmodiidae</taxon>
        <taxon>Plasmodium</taxon>
        <taxon>Plasmodium (Plasmodium)</taxon>
    </lineage>
</organism>
<dbReference type="RefSeq" id="XP_012335902.1">
    <property type="nucleotide sequence ID" value="XM_012480479.1"/>
</dbReference>
<evidence type="ECO:0000313" key="2">
    <source>
        <dbReference type="EMBL" id="KJP87552.1"/>
    </source>
</evidence>
<feature type="compositionally biased region" description="Pro residues" evidence="1">
    <location>
        <begin position="96"/>
        <end position="107"/>
    </location>
</feature>
<dbReference type="VEuPathDB" id="PlasmoDB:AK88_02856"/>
<reference evidence="2 3" key="1">
    <citation type="submission" date="2014-03" db="EMBL/GenBank/DDBJ databases">
        <title>The Genome Sequence of Plasmodium fragile nilgiri.</title>
        <authorList>
            <consortium name="The Broad Institute Genomics Platform"/>
            <consortium name="The Broad Institute Genome Sequencing Center for Infectious Disease"/>
            <person name="Neafsey D."/>
            <person name="Duraisingh M."/>
            <person name="Young S.K."/>
            <person name="Zeng Q."/>
            <person name="Gargeya S."/>
            <person name="Abouelleil A."/>
            <person name="Alvarado L."/>
            <person name="Chapman S.B."/>
            <person name="Gainer-Dewar J."/>
            <person name="Goldberg J."/>
            <person name="Griggs A."/>
            <person name="Gujja S."/>
            <person name="Hansen M."/>
            <person name="Howarth C."/>
            <person name="Imamovic A."/>
            <person name="Larimer J."/>
            <person name="Pearson M."/>
            <person name="Poon T.W."/>
            <person name="Priest M."/>
            <person name="Roberts A."/>
            <person name="Saif S."/>
            <person name="Shea T."/>
            <person name="Sykes S."/>
            <person name="Wortman J."/>
            <person name="Nusbaum C."/>
            <person name="Birren B."/>
        </authorList>
    </citation>
    <scope>NUCLEOTIDE SEQUENCE [LARGE SCALE GENOMIC DNA]</scope>
    <source>
        <strain evidence="3">nilgiri</strain>
    </source>
</reference>
<dbReference type="OMA" id="DFINQAT"/>
<dbReference type="AlphaFoldDB" id="A0A0D9QL66"/>
<feature type="compositionally biased region" description="Polar residues" evidence="1">
    <location>
        <begin position="252"/>
        <end position="264"/>
    </location>
</feature>
<feature type="compositionally biased region" description="Pro residues" evidence="1">
    <location>
        <begin position="130"/>
        <end position="141"/>
    </location>
</feature>
<feature type="compositionally biased region" description="Basic and acidic residues" evidence="1">
    <location>
        <begin position="359"/>
        <end position="382"/>
    </location>
</feature>
<evidence type="ECO:0000256" key="1">
    <source>
        <dbReference type="SAM" id="MobiDB-lite"/>
    </source>
</evidence>
<proteinExistence type="predicted"/>
<dbReference type="GeneID" id="24268170"/>
<feature type="compositionally biased region" description="Polar residues" evidence="1">
    <location>
        <begin position="549"/>
        <end position="562"/>
    </location>
</feature>
<feature type="compositionally biased region" description="Low complexity" evidence="1">
    <location>
        <begin position="142"/>
        <end position="152"/>
    </location>
</feature>
<feature type="compositionally biased region" description="Low complexity" evidence="1">
    <location>
        <begin position="11"/>
        <end position="33"/>
    </location>
</feature>
<sequence length="922" mass="94394">MRDAAGRRLRTATTNTMPAPKPAPTKSATTKPAVGTEDQTKGKDTESENTPSESKPAESPTRSDPSAGDGLPAAGLPAAAGSGAGRQGPGQGPGPGQQPPPPPPPPQDGSATGGDGTENKTQAPASPVLPARPPSQPPVSPPDSSAAAAAGGQQPGQGPGPGQQPPPPPPPQGTEGESALGGKKEDVETVAQAPPQGDAKTDDANTPAGKTTEPQCGVTTQTQESSGVDNRGNAHSVAVTFHITPTAPECSGSGTSGKDTQNDNSSKDGTHVKSVDSAAASTGTTSKVSEQQPEPPAEQLPAADPDLHTSSSTDGKQHPQKPLDDSTPPGQNSVLDGGNDDPPPLNPPKPKPNPNPDDEGSRSGASDDGKTHSDPRGGREKQQWGGAMFDSGSTGGSSGFHAPWDTTNTEATQQPSGPPDNQSTEASRADKKFGLNLTILPGPNSPAGGFVPPTLPEDTSRAQNDHPGGTEKGPFFPDLTDTVLTATTPILFFLTSVIFALLGYSLWKVIMPNGYLRHGNTQDNYMQAGTPAAPSPEASATTVATTAAQQHSGVIAGTSSAGHATGSHDAPKQTNDDAANIKNGEPDFWGQWDNDTKSWDKDDETNQSGVTGNQPTQNGAGGTPAAPSPAENTENDTVQTTPSSPSSTNENGETGPSAPTGDKGDAGNTSGDAVVDGGNDDPPPLNPPKPKPNTNRDQAGSSGRDPGTDGSSGPGSTGHQNPGSSDAYIDKDEEVLPEIEYLENEEPDFMEETDPSSSHDADDEANADGSELDDATLDKVLEEEQLDDVNDEDDEEHDGGDDEAELHTPAHGGQSDTNESTPSGPSPLDPSKAATQQQTQHNADSSVSNSTPSTPPSASQKPQQPFTDKNAHALLAGNTNNTIDLKKTTHQLTQHILSTIQGDTQFLDTLKDLTTDLSNIFF</sequence>
<feature type="compositionally biased region" description="Low complexity" evidence="1">
    <location>
        <begin position="845"/>
        <end position="865"/>
    </location>
</feature>
<feature type="compositionally biased region" description="Acidic residues" evidence="1">
    <location>
        <begin position="731"/>
        <end position="754"/>
    </location>
</feature>
<protein>
    <recommendedName>
        <fullName evidence="4">CD99 antigen</fullName>
    </recommendedName>
</protein>
<feature type="compositionally biased region" description="Polar residues" evidence="1">
    <location>
        <begin position="208"/>
        <end position="228"/>
    </location>
</feature>
<feature type="compositionally biased region" description="Low complexity" evidence="1">
    <location>
        <begin position="700"/>
        <end position="709"/>
    </location>
</feature>
<dbReference type="EMBL" id="KQ001673">
    <property type="protein sequence ID" value="KJP87552.1"/>
    <property type="molecule type" value="Genomic_DNA"/>
</dbReference>
<gene>
    <name evidence="2" type="ORF">AK88_02856</name>
</gene>
<feature type="compositionally biased region" description="Basic and acidic residues" evidence="1">
    <location>
        <begin position="265"/>
        <end position="274"/>
    </location>
</feature>
<evidence type="ECO:0008006" key="4">
    <source>
        <dbReference type="Google" id="ProtNLM"/>
    </source>
</evidence>
<feature type="region of interest" description="Disordered" evidence="1">
    <location>
        <begin position="1"/>
        <end position="427"/>
    </location>
</feature>
<feature type="compositionally biased region" description="Low complexity" evidence="1">
    <location>
        <begin position="64"/>
        <end position="81"/>
    </location>
</feature>
<feature type="compositionally biased region" description="Polar residues" evidence="1">
    <location>
        <begin position="606"/>
        <end position="618"/>
    </location>
</feature>
<feature type="compositionally biased region" description="Pro residues" evidence="1">
    <location>
        <begin position="681"/>
        <end position="691"/>
    </location>
</feature>
<feature type="compositionally biased region" description="Gly residues" evidence="1">
    <location>
        <begin position="82"/>
        <end position="95"/>
    </location>
</feature>
<feature type="compositionally biased region" description="Polar residues" evidence="1">
    <location>
        <begin position="405"/>
        <end position="426"/>
    </location>
</feature>
<dbReference type="Proteomes" id="UP000054561">
    <property type="component" value="Unassembled WGS sequence"/>
</dbReference>
<evidence type="ECO:0000313" key="3">
    <source>
        <dbReference type="Proteomes" id="UP000054561"/>
    </source>
</evidence>
<accession>A0A0D9QL66</accession>
<keyword evidence="3" id="KW-1185">Reference proteome</keyword>
<feature type="compositionally biased region" description="Basic and acidic residues" evidence="1">
    <location>
        <begin position="315"/>
        <end position="324"/>
    </location>
</feature>
<feature type="compositionally biased region" description="Acidic residues" evidence="1">
    <location>
        <begin position="761"/>
        <end position="775"/>
    </location>
</feature>
<feature type="region of interest" description="Disordered" evidence="1">
    <location>
        <begin position="441"/>
        <end position="474"/>
    </location>
</feature>
<feature type="compositionally biased region" description="Polar residues" evidence="1">
    <location>
        <begin position="814"/>
        <end position="823"/>
    </location>
</feature>
<feature type="compositionally biased region" description="Low complexity" evidence="1">
    <location>
        <begin position="528"/>
        <end position="548"/>
    </location>
</feature>
<feature type="compositionally biased region" description="Pro residues" evidence="1">
    <location>
        <begin position="341"/>
        <end position="355"/>
    </location>
</feature>
<feature type="compositionally biased region" description="Acidic residues" evidence="1">
    <location>
        <begin position="783"/>
        <end position="804"/>
    </location>
</feature>
<feature type="compositionally biased region" description="Polar residues" evidence="1">
    <location>
        <begin position="833"/>
        <end position="844"/>
    </location>
</feature>
<feature type="region of interest" description="Disordered" evidence="1">
    <location>
        <begin position="526"/>
        <end position="867"/>
    </location>
</feature>
<feature type="compositionally biased region" description="Polar residues" evidence="1">
    <location>
        <begin position="279"/>
        <end position="289"/>
    </location>
</feature>
<feature type="compositionally biased region" description="Pro residues" evidence="1">
    <location>
        <begin position="162"/>
        <end position="172"/>
    </location>
</feature>